<dbReference type="InterPro" id="IPR011250">
    <property type="entry name" value="OMP/PagP_B-barrel"/>
</dbReference>
<dbReference type="SUPFAM" id="SSF56925">
    <property type="entry name" value="OMPA-like"/>
    <property type="match status" value="1"/>
</dbReference>
<proteinExistence type="predicted"/>
<evidence type="ECO:0000256" key="2">
    <source>
        <dbReference type="SAM" id="SignalP"/>
    </source>
</evidence>
<evidence type="ECO:0000313" key="5">
    <source>
        <dbReference type="Proteomes" id="UP000217076"/>
    </source>
</evidence>
<keyword evidence="5" id="KW-1185">Reference proteome</keyword>
<organism evidence="4 5">
    <name type="scientific">Roseospirillum parvum</name>
    <dbReference type="NCBI Taxonomy" id="83401"/>
    <lineage>
        <taxon>Bacteria</taxon>
        <taxon>Pseudomonadati</taxon>
        <taxon>Pseudomonadota</taxon>
        <taxon>Alphaproteobacteria</taxon>
        <taxon>Rhodospirillales</taxon>
        <taxon>Rhodospirillaceae</taxon>
        <taxon>Roseospirillum</taxon>
    </lineage>
</organism>
<feature type="signal peptide" evidence="2">
    <location>
        <begin position="1"/>
        <end position="37"/>
    </location>
</feature>
<name>A0A1G7ZLF5_9PROT</name>
<dbReference type="Gene3D" id="2.40.160.20">
    <property type="match status" value="1"/>
</dbReference>
<gene>
    <name evidence="4" type="ORF">SAMN05421742_104142</name>
</gene>
<dbReference type="Proteomes" id="UP000217076">
    <property type="component" value="Unassembled WGS sequence"/>
</dbReference>
<feature type="domain" description="Outer membrane protein beta-barrel" evidence="3">
    <location>
        <begin position="62"/>
        <end position="247"/>
    </location>
</feature>
<keyword evidence="1 2" id="KW-0732">Signal</keyword>
<feature type="chain" id="PRO_5011586034" evidence="2">
    <location>
        <begin position="38"/>
        <end position="247"/>
    </location>
</feature>
<dbReference type="InterPro" id="IPR027385">
    <property type="entry name" value="Beta-barrel_OMP"/>
</dbReference>
<dbReference type="Pfam" id="PF13505">
    <property type="entry name" value="OMP_b-brl"/>
    <property type="match status" value="1"/>
</dbReference>
<accession>A0A1G7ZLF5</accession>
<evidence type="ECO:0000256" key="1">
    <source>
        <dbReference type="ARBA" id="ARBA00022729"/>
    </source>
</evidence>
<protein>
    <submittedName>
        <fullName evidence="4">Opacity protein</fullName>
    </submittedName>
</protein>
<evidence type="ECO:0000313" key="4">
    <source>
        <dbReference type="EMBL" id="SDH09386.1"/>
    </source>
</evidence>
<dbReference type="STRING" id="83401.SAMN05421742_104142"/>
<dbReference type="RefSeq" id="WP_143130955.1">
    <property type="nucleotide sequence ID" value="NZ_FNCV01000004.1"/>
</dbReference>
<reference evidence="5" key="1">
    <citation type="submission" date="2016-10" db="EMBL/GenBank/DDBJ databases">
        <authorList>
            <person name="Varghese N."/>
            <person name="Submissions S."/>
        </authorList>
    </citation>
    <scope>NUCLEOTIDE SEQUENCE [LARGE SCALE GENOMIC DNA]</scope>
    <source>
        <strain evidence="5">930I</strain>
    </source>
</reference>
<evidence type="ECO:0000259" key="3">
    <source>
        <dbReference type="Pfam" id="PF13505"/>
    </source>
</evidence>
<dbReference type="EMBL" id="FNCV01000004">
    <property type="protein sequence ID" value="SDH09386.1"/>
    <property type="molecule type" value="Genomic_DNA"/>
</dbReference>
<dbReference type="AlphaFoldDB" id="A0A1G7ZLF5"/>
<dbReference type="OrthoDB" id="5643626at2"/>
<sequence length="247" mass="25006">MPNRTLPVAALCLVTALSTTLATTVATTLATTTPARAGEMTFAEGRAYVGLEGGAALPADIGVSAATTSGGVTVTGSGEISLDTGLAIGLIGGYQITEWLVGEAELAYAQFDYESISGSVTFNDGTSAVVVNGSAPVDGDITTVIGMANLLFTPLVDTSGHIQPFIGGGIGFASYDDTVTSIGGTTLTGASSSDTVFAWQFKTGIEVAVGDDITVGGRYGYLTALSGTDYTDDLAAHTLMVDATWRF</sequence>